<keyword evidence="2" id="KW-0719">Serine esterase</keyword>
<dbReference type="AlphaFoldDB" id="A0A1I9KY23"/>
<evidence type="ECO:0000256" key="6">
    <source>
        <dbReference type="SAM" id="MobiDB-lite"/>
    </source>
</evidence>
<evidence type="ECO:0000259" key="7">
    <source>
        <dbReference type="Pfam" id="PF00135"/>
    </source>
</evidence>
<keyword evidence="3 5" id="KW-0378">Hydrolase</keyword>
<dbReference type="Gene3D" id="3.40.50.1820">
    <property type="entry name" value="alpha/beta hydrolase"/>
    <property type="match status" value="1"/>
</dbReference>
<protein>
    <recommendedName>
        <fullName evidence="5">Carboxylic ester hydrolase</fullName>
        <ecNumber evidence="5">3.1.1.-</ecNumber>
    </recommendedName>
</protein>
<dbReference type="OrthoDB" id="19653at2759"/>
<dbReference type="InterPro" id="IPR050309">
    <property type="entry name" value="Type-B_Carboxylest/Lipase"/>
</dbReference>
<keyword evidence="4" id="KW-0325">Glycoprotein</keyword>
<dbReference type="PROSITE" id="PS00122">
    <property type="entry name" value="CARBOXYLESTERASE_B_1"/>
    <property type="match status" value="1"/>
</dbReference>
<dbReference type="PANTHER" id="PTHR11559">
    <property type="entry name" value="CARBOXYLESTERASE"/>
    <property type="match status" value="1"/>
</dbReference>
<keyword evidence="5" id="KW-0732">Signal</keyword>
<evidence type="ECO:0000256" key="5">
    <source>
        <dbReference type="RuleBase" id="RU361235"/>
    </source>
</evidence>
<feature type="domain" description="Carboxylesterase type B" evidence="7">
    <location>
        <begin position="78"/>
        <end position="596"/>
    </location>
</feature>
<organism evidence="8">
    <name type="scientific">Portunus trituberculatus</name>
    <name type="common">Swimming crab</name>
    <name type="synonym">Neptunus trituberculatus</name>
    <dbReference type="NCBI Taxonomy" id="210409"/>
    <lineage>
        <taxon>Eukaryota</taxon>
        <taxon>Metazoa</taxon>
        <taxon>Ecdysozoa</taxon>
        <taxon>Arthropoda</taxon>
        <taxon>Crustacea</taxon>
        <taxon>Multicrustacea</taxon>
        <taxon>Malacostraca</taxon>
        <taxon>Eumalacostraca</taxon>
        <taxon>Eucarida</taxon>
        <taxon>Decapoda</taxon>
        <taxon>Pleocyemata</taxon>
        <taxon>Brachyura</taxon>
        <taxon>Eubrachyura</taxon>
        <taxon>Portunoidea</taxon>
        <taxon>Portunidae</taxon>
        <taxon>Portuninae</taxon>
        <taxon>Portunus</taxon>
    </lineage>
</organism>
<evidence type="ECO:0000256" key="2">
    <source>
        <dbReference type="ARBA" id="ARBA00022487"/>
    </source>
</evidence>
<dbReference type="InterPro" id="IPR029058">
    <property type="entry name" value="AB_hydrolase_fold"/>
</dbReference>
<feature type="chain" id="PRO_5011818154" description="Carboxylic ester hydrolase" evidence="5">
    <location>
        <begin position="20"/>
        <end position="663"/>
    </location>
</feature>
<evidence type="ECO:0000256" key="4">
    <source>
        <dbReference type="ARBA" id="ARBA00023180"/>
    </source>
</evidence>
<dbReference type="InterPro" id="IPR002018">
    <property type="entry name" value="CarbesteraseB"/>
</dbReference>
<comment type="similarity">
    <text evidence="1 5">Belongs to the type-B carboxylesterase/lipase family.</text>
</comment>
<name>A0A1I9KY23_PORTR</name>
<evidence type="ECO:0000313" key="8">
    <source>
        <dbReference type="EMBL" id="ALT10383.1"/>
    </source>
</evidence>
<reference evidence="8" key="1">
    <citation type="journal article" date="2016" name="Comp. Biochem. Physiol. B, Biochem. Mol. Biol.">
        <title>Cloning of two carboxylesterase cDNAs from the swimming crab Portunus trituberculatus: Molecular evidences for their putative roles in methyl farnesotae degradation.</title>
        <authorList>
            <person name="Tao T."/>
            <person name="Xie X."/>
            <person name="Liu M."/>
            <person name="Jiang Q."/>
            <person name="Zhu D."/>
        </authorList>
    </citation>
    <scope>NUCLEOTIDE SEQUENCE</scope>
</reference>
<sequence length="663" mass="74670">MRAFLLILLVGATLLKVAATEEAKVAATEEKVEEKKEQEVQEIIVEVERPTREYKKKEKEEVEQEAGPIERDEDGEVPVIMTSTGKVSGIRERSTEGKAFFSYYSIPYAKPPIGELRFKDPQLLSGWGGVRDGSTPPPPCPQMLSTDTLTGKQEIQGDEDCLYLNIFTPKAKDSRPHLPVMVYIHGGGFVCGSTSEYPPYPLLNEDVVIVTLQYRLGILGFLSTEDDVITGNMGLKDQTLALSWIQRNVHKFGGDPLSITLFGESAGAASVHFQILTPKSIGMFKRAILHSGSALCPWAMGAKHAAVAEYAGVVFNCTIDEGSEKLIECLQGVDALKLAGIPQHLTEWLFFPLLLGPRVDGQYLPKHPNFLMKEGRHKRVDLMTGITRDEGALFSLMMYANEMERSKLAYDFVRKGPFSLEFRPDDIAPLNQTVMIFDRYLGGLNFDAQHSDNLTKMLSDRHFNVPHDLTSQLYHASVSPFKNCTYRYEFKHKGGRSMTDIFNLDIGRHWIPHVDELFYLFEGGPIFQPLESEADLKMRKIMLKLWTNFAATGNPTPDDSLGFKWEAMKKDDLSYLALQTEPKMEEDQRQEVRDFWYSLPLAQNLFIHPERVPNLVYTPTEEETIAEDTTETPTDRDTATITTAPVEDVLEPPKDTGKDKDEL</sequence>
<evidence type="ECO:0000256" key="3">
    <source>
        <dbReference type="ARBA" id="ARBA00022801"/>
    </source>
</evidence>
<dbReference type="InterPro" id="IPR019819">
    <property type="entry name" value="Carboxylesterase_B_CS"/>
</dbReference>
<accession>A0A1I9KY23</accession>
<dbReference type="EMBL" id="KU216466">
    <property type="protein sequence ID" value="ALT10383.1"/>
    <property type="molecule type" value="mRNA"/>
</dbReference>
<dbReference type="PROSITE" id="PS00941">
    <property type="entry name" value="CARBOXYLESTERASE_B_2"/>
    <property type="match status" value="1"/>
</dbReference>
<dbReference type="EC" id="3.1.1.-" evidence="5"/>
<proteinExistence type="evidence at transcript level"/>
<dbReference type="Pfam" id="PF00135">
    <property type="entry name" value="COesterase"/>
    <property type="match status" value="1"/>
</dbReference>
<dbReference type="ESTHER" id="portr-a0a1i9ky23">
    <property type="family name" value="Carb_B_Arthropoda"/>
</dbReference>
<dbReference type="GO" id="GO:0052689">
    <property type="term" value="F:carboxylic ester hydrolase activity"/>
    <property type="evidence" value="ECO:0007669"/>
    <property type="project" value="UniProtKB-KW"/>
</dbReference>
<feature type="signal peptide" evidence="5">
    <location>
        <begin position="1"/>
        <end position="19"/>
    </location>
</feature>
<dbReference type="SUPFAM" id="SSF53474">
    <property type="entry name" value="alpha/beta-Hydrolases"/>
    <property type="match status" value="1"/>
</dbReference>
<evidence type="ECO:0000256" key="1">
    <source>
        <dbReference type="ARBA" id="ARBA00005964"/>
    </source>
</evidence>
<feature type="compositionally biased region" description="Basic and acidic residues" evidence="6">
    <location>
        <begin position="651"/>
        <end position="663"/>
    </location>
</feature>
<dbReference type="InterPro" id="IPR019826">
    <property type="entry name" value="Carboxylesterase_B_AS"/>
</dbReference>
<feature type="region of interest" description="Disordered" evidence="6">
    <location>
        <begin position="622"/>
        <end position="663"/>
    </location>
</feature>
<dbReference type="CDD" id="cd00312">
    <property type="entry name" value="Esterase_lipase"/>
    <property type="match status" value="1"/>
</dbReference>